<evidence type="ECO:0000256" key="2">
    <source>
        <dbReference type="ARBA" id="ARBA00022692"/>
    </source>
</evidence>
<protein>
    <submittedName>
        <fullName evidence="9">DUF6 domain protein</fullName>
    </submittedName>
</protein>
<proteinExistence type="predicted"/>
<feature type="transmembrane region" description="Helical" evidence="7">
    <location>
        <begin position="264"/>
        <end position="281"/>
    </location>
</feature>
<feature type="compositionally biased region" description="Polar residues" evidence="6">
    <location>
        <begin position="9"/>
        <end position="22"/>
    </location>
</feature>
<dbReference type="PANTHER" id="PTHR22911">
    <property type="entry name" value="ACYL-MALONYL CONDENSING ENZYME-RELATED"/>
    <property type="match status" value="1"/>
</dbReference>
<name>A0A0F4Z097_RASE3</name>
<organism evidence="9 10">
    <name type="scientific">Rasamsonia emersonii (strain ATCC 16479 / CBS 393.64 / IMI 116815)</name>
    <dbReference type="NCBI Taxonomy" id="1408163"/>
    <lineage>
        <taxon>Eukaryota</taxon>
        <taxon>Fungi</taxon>
        <taxon>Dikarya</taxon>
        <taxon>Ascomycota</taxon>
        <taxon>Pezizomycotina</taxon>
        <taxon>Eurotiomycetes</taxon>
        <taxon>Eurotiomycetidae</taxon>
        <taxon>Eurotiales</taxon>
        <taxon>Trichocomaceae</taxon>
        <taxon>Rasamsonia</taxon>
    </lineage>
</organism>
<keyword evidence="2 7" id="KW-0812">Transmembrane</keyword>
<gene>
    <name evidence="9" type="ORF">T310_2021</name>
</gene>
<feature type="compositionally biased region" description="Basic and acidic residues" evidence="6">
    <location>
        <begin position="506"/>
        <end position="519"/>
    </location>
</feature>
<feature type="transmembrane region" description="Helical" evidence="7">
    <location>
        <begin position="418"/>
        <end position="437"/>
    </location>
</feature>
<keyword evidence="3" id="KW-0256">Endoplasmic reticulum</keyword>
<comment type="subcellular location">
    <subcellularLocation>
        <location evidence="1">Endoplasmic reticulum membrane</location>
        <topology evidence="1">Multi-pass membrane protein</topology>
    </subcellularLocation>
</comment>
<dbReference type="GO" id="GO:0016020">
    <property type="term" value="C:membrane"/>
    <property type="evidence" value="ECO:0007669"/>
    <property type="project" value="UniProtKB-SubCell"/>
</dbReference>
<dbReference type="Pfam" id="PF00892">
    <property type="entry name" value="EamA"/>
    <property type="match status" value="1"/>
</dbReference>
<reference evidence="9 10" key="1">
    <citation type="submission" date="2015-04" db="EMBL/GenBank/DDBJ databases">
        <authorList>
            <person name="Heijne W.H."/>
            <person name="Fedorova N.D."/>
            <person name="Nierman W.C."/>
            <person name="Vollebregt A.W."/>
            <person name="Zhao Z."/>
            <person name="Wu L."/>
            <person name="Kumar M."/>
            <person name="Stam H."/>
            <person name="van den Berg M.A."/>
            <person name="Pel H.J."/>
        </authorList>
    </citation>
    <scope>NUCLEOTIDE SEQUENCE [LARGE SCALE GENOMIC DNA]</scope>
    <source>
        <strain evidence="9 10">CBS 393.64</strain>
    </source>
</reference>
<feature type="transmembrane region" description="Helical" evidence="7">
    <location>
        <begin position="234"/>
        <end position="252"/>
    </location>
</feature>
<comment type="caution">
    <text evidence="9">The sequence shown here is derived from an EMBL/GenBank/DDBJ whole genome shotgun (WGS) entry which is preliminary data.</text>
</comment>
<evidence type="ECO:0000256" key="3">
    <source>
        <dbReference type="ARBA" id="ARBA00022824"/>
    </source>
</evidence>
<dbReference type="Proteomes" id="UP000053958">
    <property type="component" value="Unassembled WGS sequence"/>
</dbReference>
<feature type="transmembrane region" description="Helical" evidence="7">
    <location>
        <begin position="204"/>
        <end position="228"/>
    </location>
</feature>
<keyword evidence="5 7" id="KW-0472">Membrane</keyword>
<feature type="compositionally biased region" description="Basic and acidic residues" evidence="6">
    <location>
        <begin position="481"/>
        <end position="496"/>
    </location>
</feature>
<feature type="transmembrane region" description="Helical" evidence="7">
    <location>
        <begin position="314"/>
        <end position="337"/>
    </location>
</feature>
<evidence type="ECO:0000256" key="7">
    <source>
        <dbReference type="SAM" id="Phobius"/>
    </source>
</evidence>
<evidence type="ECO:0000256" key="5">
    <source>
        <dbReference type="ARBA" id="ARBA00023136"/>
    </source>
</evidence>
<feature type="region of interest" description="Disordered" evidence="6">
    <location>
        <begin position="1"/>
        <end position="76"/>
    </location>
</feature>
<dbReference type="OrthoDB" id="306876at2759"/>
<feature type="region of interest" description="Disordered" evidence="6">
    <location>
        <begin position="93"/>
        <end position="120"/>
    </location>
</feature>
<feature type="transmembrane region" description="Helical" evidence="7">
    <location>
        <begin position="172"/>
        <end position="192"/>
    </location>
</feature>
<dbReference type="InterPro" id="IPR000620">
    <property type="entry name" value="EamA_dom"/>
</dbReference>
<dbReference type="PANTHER" id="PTHR22911:SF6">
    <property type="entry name" value="SOLUTE CARRIER FAMILY 35 MEMBER G1"/>
    <property type="match status" value="1"/>
</dbReference>
<feature type="transmembrane region" description="Helical" evidence="7">
    <location>
        <begin position="129"/>
        <end position="152"/>
    </location>
</feature>
<sequence length="525" mass="57205">MRIPYMLSGKTTHPSDGSLQQQQREERIVDNSTNTDPAVPSDRVTDSDTAGKDVSSKGPSGDGGNRHLDVRPTTLRPSADSLFSDLSLHTGNLSHDHAYRPPTLRSPSPAGPPVEPAASRPRRTLRSMLWMAWLQSKGMLMVILSQFFGASMNVMTQMLEKDGSHGKAMHPFQILFTRMSITALASYLYMWYTRVPAPFGTREVRWLLILRAVGGFFGVFGMYYSLLYMPLSEATVLTFLAPIVACYASSFLMPNEPFTRKQQLAGLISLLGVVLIARPFSGTDSESPSASIEMVPANGTETSSSETLVTVDTYHHLIAIAFALLGVLGAACAYTVIRLIGKRTHALVSVTYFSTYTTIVSLVAMVAIPSVSFRLPANLTEWALLLGLGMAGFLMQYLLTAGLAYAPPAGSTGHGTRATSMVYTQMLFALFYDKVVMDSTPSAVSWAGSGLILGSALYVAIARENRPKTAEDEQVLVEEQTDTRQKDVLDEQRDLEEGQGLLAAEQGHEESSEHSRENNRAGISR</sequence>
<evidence type="ECO:0000313" key="9">
    <source>
        <dbReference type="EMBL" id="KKA23929.1"/>
    </source>
</evidence>
<dbReference type="InterPro" id="IPR037185">
    <property type="entry name" value="EmrE-like"/>
</dbReference>
<accession>A0A0F4Z097</accession>
<dbReference type="STRING" id="1408163.A0A0F4Z097"/>
<keyword evidence="10" id="KW-1185">Reference proteome</keyword>
<keyword evidence="4 7" id="KW-1133">Transmembrane helix</keyword>
<feature type="transmembrane region" description="Helical" evidence="7">
    <location>
        <begin position="382"/>
        <end position="406"/>
    </location>
</feature>
<feature type="region of interest" description="Disordered" evidence="6">
    <location>
        <begin position="469"/>
        <end position="525"/>
    </location>
</feature>
<dbReference type="AlphaFoldDB" id="A0A0F4Z097"/>
<evidence type="ECO:0000256" key="4">
    <source>
        <dbReference type="ARBA" id="ARBA00022989"/>
    </source>
</evidence>
<feature type="transmembrane region" description="Helical" evidence="7">
    <location>
        <begin position="349"/>
        <end position="370"/>
    </location>
</feature>
<feature type="compositionally biased region" description="Basic and acidic residues" evidence="6">
    <location>
        <begin position="43"/>
        <end position="55"/>
    </location>
</feature>
<dbReference type="RefSeq" id="XP_013330541.1">
    <property type="nucleotide sequence ID" value="XM_013475087.1"/>
</dbReference>
<dbReference type="GeneID" id="25314372"/>
<evidence type="ECO:0000256" key="1">
    <source>
        <dbReference type="ARBA" id="ARBA00004477"/>
    </source>
</evidence>
<evidence type="ECO:0000256" key="6">
    <source>
        <dbReference type="SAM" id="MobiDB-lite"/>
    </source>
</evidence>
<evidence type="ECO:0000313" key="10">
    <source>
        <dbReference type="Proteomes" id="UP000053958"/>
    </source>
</evidence>
<feature type="transmembrane region" description="Helical" evidence="7">
    <location>
        <begin position="443"/>
        <end position="461"/>
    </location>
</feature>
<dbReference type="EMBL" id="LASV01000081">
    <property type="protein sequence ID" value="KKA23929.1"/>
    <property type="molecule type" value="Genomic_DNA"/>
</dbReference>
<dbReference type="SUPFAM" id="SSF103481">
    <property type="entry name" value="Multidrug resistance efflux transporter EmrE"/>
    <property type="match status" value="1"/>
</dbReference>
<evidence type="ECO:0000259" key="8">
    <source>
        <dbReference type="Pfam" id="PF00892"/>
    </source>
</evidence>
<feature type="domain" description="EamA" evidence="8">
    <location>
        <begin position="137"/>
        <end position="277"/>
    </location>
</feature>